<dbReference type="GO" id="GO:0050906">
    <property type="term" value="P:detection of stimulus involved in sensory perception"/>
    <property type="evidence" value="ECO:0007669"/>
    <property type="project" value="UniProtKB-ARBA"/>
</dbReference>
<feature type="domain" description="Ionotropic glutamate receptor C-terminal" evidence="11">
    <location>
        <begin position="331"/>
        <end position="542"/>
    </location>
</feature>
<name>A0A6L2PZ80_COPFO</name>
<keyword evidence="13" id="KW-1185">Reference proteome</keyword>
<evidence type="ECO:0000256" key="3">
    <source>
        <dbReference type="ARBA" id="ARBA00022475"/>
    </source>
</evidence>
<evidence type="ECO:0000256" key="5">
    <source>
        <dbReference type="ARBA" id="ARBA00022989"/>
    </source>
</evidence>
<evidence type="ECO:0000256" key="4">
    <source>
        <dbReference type="ARBA" id="ARBA00022692"/>
    </source>
</evidence>
<dbReference type="PANTHER" id="PTHR42643:SF30">
    <property type="entry name" value="IONOTROPIC RECEPTOR 40A-RELATED"/>
    <property type="match status" value="1"/>
</dbReference>
<evidence type="ECO:0000256" key="1">
    <source>
        <dbReference type="ARBA" id="ARBA00004651"/>
    </source>
</evidence>
<dbReference type="Pfam" id="PF00060">
    <property type="entry name" value="Lig_chan"/>
    <property type="match status" value="1"/>
</dbReference>
<evidence type="ECO:0000313" key="12">
    <source>
        <dbReference type="EMBL" id="GFG36592.1"/>
    </source>
</evidence>
<evidence type="ECO:0000256" key="6">
    <source>
        <dbReference type="ARBA" id="ARBA00023136"/>
    </source>
</evidence>
<feature type="transmembrane region" description="Helical" evidence="9">
    <location>
        <begin position="576"/>
        <end position="597"/>
    </location>
</feature>
<proteinExistence type="inferred from homology"/>
<feature type="transmembrane region" description="Helical" evidence="9">
    <location>
        <begin position="332"/>
        <end position="353"/>
    </location>
</feature>
<comment type="subcellular location">
    <subcellularLocation>
        <location evidence="1">Cell membrane</location>
        <topology evidence="1">Multi-pass membrane protein</topology>
    </subcellularLocation>
</comment>
<accession>A0A6L2PZ80</accession>
<dbReference type="Gene3D" id="1.10.287.70">
    <property type="match status" value="1"/>
</dbReference>
<dbReference type="PANTHER" id="PTHR42643">
    <property type="entry name" value="IONOTROPIC RECEPTOR 20A-RELATED"/>
    <property type="match status" value="1"/>
</dbReference>
<feature type="chain" id="PRO_5026838569" description="Ionotropic glutamate receptor C-terminal domain-containing protein" evidence="10">
    <location>
        <begin position="24"/>
        <end position="618"/>
    </location>
</feature>
<organism evidence="12 13">
    <name type="scientific">Coptotermes formosanus</name>
    <name type="common">Formosan subterranean termite</name>
    <dbReference type="NCBI Taxonomy" id="36987"/>
    <lineage>
        <taxon>Eukaryota</taxon>
        <taxon>Metazoa</taxon>
        <taxon>Ecdysozoa</taxon>
        <taxon>Arthropoda</taxon>
        <taxon>Hexapoda</taxon>
        <taxon>Insecta</taxon>
        <taxon>Pterygota</taxon>
        <taxon>Neoptera</taxon>
        <taxon>Polyneoptera</taxon>
        <taxon>Dictyoptera</taxon>
        <taxon>Blattodea</taxon>
        <taxon>Blattoidea</taxon>
        <taxon>Termitoidae</taxon>
        <taxon>Rhinotermitidae</taxon>
        <taxon>Coptotermes</taxon>
    </lineage>
</organism>
<evidence type="ECO:0000313" key="13">
    <source>
        <dbReference type="Proteomes" id="UP000502823"/>
    </source>
</evidence>
<keyword evidence="4 9" id="KW-0812">Transmembrane</keyword>
<dbReference type="InParanoid" id="A0A6L2PZ80"/>
<dbReference type="OrthoDB" id="6430908at2759"/>
<dbReference type="InterPro" id="IPR052192">
    <property type="entry name" value="Insect_Ionotropic_Sensory_Rcpt"/>
</dbReference>
<dbReference type="AlphaFoldDB" id="A0A6L2PZ80"/>
<dbReference type="Proteomes" id="UP000502823">
    <property type="component" value="Unassembled WGS sequence"/>
</dbReference>
<feature type="signal peptide" evidence="10">
    <location>
        <begin position="1"/>
        <end position="23"/>
    </location>
</feature>
<evidence type="ECO:0000259" key="11">
    <source>
        <dbReference type="Pfam" id="PF00060"/>
    </source>
</evidence>
<keyword evidence="7" id="KW-0675">Receptor</keyword>
<keyword evidence="6 9" id="KW-0472">Membrane</keyword>
<evidence type="ECO:0000256" key="2">
    <source>
        <dbReference type="ARBA" id="ARBA00008685"/>
    </source>
</evidence>
<dbReference type="GO" id="GO:0015276">
    <property type="term" value="F:ligand-gated monoatomic ion channel activity"/>
    <property type="evidence" value="ECO:0007669"/>
    <property type="project" value="InterPro"/>
</dbReference>
<feature type="transmembrane region" description="Helical" evidence="9">
    <location>
        <begin position="392"/>
        <end position="412"/>
    </location>
</feature>
<gene>
    <name evidence="12" type="ORF">Cfor_06395</name>
</gene>
<keyword evidence="10" id="KW-0732">Signal</keyword>
<dbReference type="EMBL" id="BLKM01000650">
    <property type="protein sequence ID" value="GFG36592.1"/>
    <property type="molecule type" value="Genomic_DNA"/>
</dbReference>
<evidence type="ECO:0000256" key="9">
    <source>
        <dbReference type="SAM" id="Phobius"/>
    </source>
</evidence>
<protein>
    <recommendedName>
        <fullName evidence="11">Ionotropic glutamate receptor C-terminal domain-containing protein</fullName>
    </recommendedName>
</protein>
<evidence type="ECO:0000256" key="8">
    <source>
        <dbReference type="ARBA" id="ARBA00023180"/>
    </source>
</evidence>
<sequence>MFLNPSLQMQMLLIQAVLLFVGATTPQFVYNTTEPSHLAYFVADIATASFSPDKILLVSSNKYDDAVDMLLKNLHQHALWHLHVSRNGDLTPRPLKEQDDKVGSYVIFTTGADDVASQAQRLMESTSWNNRAPFLVLVGIPTATPEQLARSVLKELWENARVFNIVILVEHDTLLCLYTWFPYVQQEQCGEVREVALLNALSETDTRNFTTNTNLFSYKVPHNFWGCPIRVSSMFKKSTSEKLISNFLLRLNFTVLHRQTLDESLDYETILIDVMYDFGLGNSDIAAPVVLHKDLIKAGDPSHDMEWIENAWYVPCAKPLNRIQKVATIFSVSLWVALIALLPSVGIITWLLARLSTEDGTYKDISTALYNAWAVVVGVCVTKMPRTYHVRIVIFAWICYCLSINTVFQTFFTTFLVDPGLQKQITTLHEVSQSNMECGVTPGLRHLYGVKDALVNMIDKGHECKDFAACVERITDTGNFAVFEDSRKVKRYLASVKKRNSVCVMNNIDVRLDRMVALFSRRTLILEQFNKFVTRMLESGEITKHDREHWTLSTYFHDEEITSGEYFVFTISHLLVAFYALIIGHSVGCVMFLLELLHHSYSTYRQRSVRRTITERLS</sequence>
<evidence type="ECO:0000256" key="7">
    <source>
        <dbReference type="ARBA" id="ARBA00023170"/>
    </source>
</evidence>
<reference evidence="13" key="1">
    <citation type="submission" date="2020-01" db="EMBL/GenBank/DDBJ databases">
        <title>Draft genome sequence of the Termite Coptotermes fromosanus.</title>
        <authorList>
            <person name="Itakura S."/>
            <person name="Yosikawa Y."/>
            <person name="Umezawa K."/>
        </authorList>
    </citation>
    <scope>NUCLEOTIDE SEQUENCE [LARGE SCALE GENOMIC DNA]</scope>
</reference>
<keyword evidence="3" id="KW-1003">Cell membrane</keyword>
<comment type="caution">
    <text evidence="12">The sequence shown here is derived from an EMBL/GenBank/DDBJ whole genome shotgun (WGS) entry which is preliminary data.</text>
</comment>
<comment type="similarity">
    <text evidence="2">Belongs to the glutamate-gated ion channel (TC 1.A.10.1) family.</text>
</comment>
<evidence type="ECO:0000256" key="10">
    <source>
        <dbReference type="SAM" id="SignalP"/>
    </source>
</evidence>
<dbReference type="GO" id="GO:0005886">
    <property type="term" value="C:plasma membrane"/>
    <property type="evidence" value="ECO:0007669"/>
    <property type="project" value="UniProtKB-SubCell"/>
</dbReference>
<keyword evidence="5 9" id="KW-1133">Transmembrane helix</keyword>
<keyword evidence="8" id="KW-0325">Glycoprotein</keyword>
<dbReference type="InterPro" id="IPR001320">
    <property type="entry name" value="Iontro_rcpt_C"/>
</dbReference>